<name>A0AAW7IVX8_9LACT</name>
<evidence type="ECO:0008006" key="3">
    <source>
        <dbReference type="Google" id="ProtNLM"/>
    </source>
</evidence>
<dbReference type="RefSeq" id="WP_289448505.1">
    <property type="nucleotide sequence ID" value="NZ_JAUCAE010000015.1"/>
</dbReference>
<comment type="caution">
    <text evidence="1">The sequence shown here is derived from an EMBL/GenBank/DDBJ whole genome shotgun (WGS) entry which is preliminary data.</text>
</comment>
<evidence type="ECO:0000313" key="2">
    <source>
        <dbReference type="Proteomes" id="UP001240905"/>
    </source>
</evidence>
<dbReference type="EMBL" id="JAUCAE010000015">
    <property type="protein sequence ID" value="MDM7547302.1"/>
    <property type="molecule type" value="Genomic_DNA"/>
</dbReference>
<reference evidence="1" key="1">
    <citation type="submission" date="2023-06" db="EMBL/GenBank/DDBJ databases">
        <title>Draft Genome Sequences of lactic acid bacteria strains isolated from fermented milk products.</title>
        <authorList>
            <person name="Elcheninov A.G."/>
            <person name="Klyukina A."/>
            <person name="Zayulina K.S."/>
            <person name="Gavirova L.A."/>
            <person name="Shcherbakova P.A."/>
            <person name="Shestakov A.I."/>
            <person name="Kublanov I.V."/>
            <person name="Kochetkova T.V."/>
        </authorList>
    </citation>
    <scope>NUCLEOTIDE SEQUENCE</scope>
    <source>
        <strain evidence="1">TOM.142</strain>
    </source>
</reference>
<protein>
    <recommendedName>
        <fullName evidence="3">Phage tail protein</fullName>
    </recommendedName>
</protein>
<gene>
    <name evidence="1" type="ORF">QUD52_09725</name>
</gene>
<organism evidence="1 2">
    <name type="scientific">Lactococcus lactis</name>
    <dbReference type="NCBI Taxonomy" id="1358"/>
    <lineage>
        <taxon>Bacteria</taxon>
        <taxon>Bacillati</taxon>
        <taxon>Bacillota</taxon>
        <taxon>Bacilli</taxon>
        <taxon>Lactobacillales</taxon>
        <taxon>Streptococcaceae</taxon>
        <taxon>Lactococcus</taxon>
    </lineage>
</organism>
<sequence>MNEVREFVIGSYHTFTDWDCFIQSGWTLDSAKPKTKYVDIPGADGQLDLTSALTGQVNFDSREFKASLIFPITKSRSAWELLKNTISNAINGQELKIQLPDVKGYFLKGRFSVGKYDDSTSIATLEISATLEPWRYKTMPTILKSTISGTKIVPLENERKSALITIDTNVALTVKFDKKTVAVPVGKTEILDFVLKQGTNNLSITGTNAAITITYQEASL</sequence>
<evidence type="ECO:0000313" key="1">
    <source>
        <dbReference type="EMBL" id="MDM7547302.1"/>
    </source>
</evidence>
<dbReference type="AlphaFoldDB" id="A0AAW7IVX8"/>
<accession>A0AAW7IVX8</accession>
<dbReference type="Proteomes" id="UP001240905">
    <property type="component" value="Unassembled WGS sequence"/>
</dbReference>
<proteinExistence type="predicted"/>